<accession>A0ABY4G562</accession>
<dbReference type="Proteomes" id="UP000830401">
    <property type="component" value="Chromosome"/>
</dbReference>
<dbReference type="InterPro" id="IPR006047">
    <property type="entry name" value="GH13_cat_dom"/>
</dbReference>
<evidence type="ECO:0000259" key="3">
    <source>
        <dbReference type="SMART" id="SM00642"/>
    </source>
</evidence>
<organism evidence="4 5">
    <name type="scientific">Hymenobacter volaticus</name>
    <dbReference type="NCBI Taxonomy" id="2932254"/>
    <lineage>
        <taxon>Bacteria</taxon>
        <taxon>Pseudomonadati</taxon>
        <taxon>Bacteroidota</taxon>
        <taxon>Cytophagia</taxon>
        <taxon>Cytophagales</taxon>
        <taxon>Hymenobacteraceae</taxon>
        <taxon>Hymenobacter</taxon>
    </lineage>
</organism>
<dbReference type="CDD" id="cd11338">
    <property type="entry name" value="AmyAc_CMD"/>
    <property type="match status" value="1"/>
</dbReference>
<keyword evidence="1 4" id="KW-0378">Hydrolase</keyword>
<dbReference type="Gene3D" id="3.20.20.80">
    <property type="entry name" value="Glycosidases"/>
    <property type="match status" value="1"/>
</dbReference>
<reference evidence="4" key="1">
    <citation type="submission" date="2022-04" db="EMBL/GenBank/DDBJ databases">
        <title>Hymenobacter sp. isolated from the air.</title>
        <authorList>
            <person name="Won M."/>
            <person name="Lee C.-M."/>
            <person name="Woen H.-Y."/>
            <person name="Kwon S.-W."/>
        </authorList>
    </citation>
    <scope>NUCLEOTIDE SEQUENCE</scope>
    <source>
        <strain evidence="4">5420S-77</strain>
    </source>
</reference>
<dbReference type="InterPro" id="IPR017853">
    <property type="entry name" value="GH"/>
</dbReference>
<dbReference type="Pfam" id="PF00128">
    <property type="entry name" value="Alpha-amylase"/>
    <property type="match status" value="2"/>
</dbReference>
<dbReference type="PANTHER" id="PTHR10357:SF210">
    <property type="entry name" value="MALTODEXTRIN GLUCOSIDASE"/>
    <property type="match status" value="1"/>
</dbReference>
<dbReference type="SMART" id="SM00642">
    <property type="entry name" value="Aamy"/>
    <property type="match status" value="1"/>
</dbReference>
<dbReference type="GO" id="GO:0016787">
    <property type="term" value="F:hydrolase activity"/>
    <property type="evidence" value="ECO:0007669"/>
    <property type="project" value="UniProtKB-KW"/>
</dbReference>
<keyword evidence="2" id="KW-0326">Glycosidase</keyword>
<name>A0ABY4G562_9BACT</name>
<dbReference type="SUPFAM" id="SSF51445">
    <property type="entry name" value="(Trans)glycosidases"/>
    <property type="match status" value="1"/>
</dbReference>
<evidence type="ECO:0000256" key="2">
    <source>
        <dbReference type="ARBA" id="ARBA00023295"/>
    </source>
</evidence>
<gene>
    <name evidence="4" type="ORF">MUN86_21135</name>
</gene>
<protein>
    <submittedName>
        <fullName evidence="4">Glycoside hydrolase family 13 protein</fullName>
    </submittedName>
</protein>
<evidence type="ECO:0000313" key="5">
    <source>
        <dbReference type="Proteomes" id="UP000830401"/>
    </source>
</evidence>
<evidence type="ECO:0000313" key="4">
    <source>
        <dbReference type="EMBL" id="UOQ65987.1"/>
    </source>
</evidence>
<sequence>MSFAASADPSTQPPAWAREVIWYQIFVERFHNGDQANDPKPVNFAGSFKVPANWTPTLWTSNWYDPDAWAKAANLNHNDNVSLRRYGGDLQGVLNKLDYLQELGVTALYLNPINDAPSLHKYDARSYHHIDVNFGPDPVGDNQLIARENPADPTTWQWTAADRLFLKLVQEVHRRQMRIIVDYSWNHTGVEFWAWQDILKKQQQSAYKDWYDIVRFNDPATPGNEFDYNGWLGLKSLPEIKKVNITTVRKAGRPYEGQLNEGAKQHVEAVTRRWLAPNGKPENGVDGFRLDVADQVPMGFWRDYRRFVKSIKPEAYLVGEVWWEEWPYRLMNPAPYLNGDVFDGVMFYQVYRPARSFFAAVAAPLTGRQLQDSLERQWNRLPVAFPAAQMNVSASHDSPRLLTCFANPGLYKFKATPNDNPAYRTGRPDPDTYQRVRLYLLHQFTSVGAPHIWNGDELGMWGSDDPDCRKPLWWPGLKFAPETRTNYQPGPRTYDPAGFNAPHFAYYKQLIQMRKINAVFSSGGLQFLPTAGRTLAYTRGTGPETVFVLFNLEASPNNFHRLPRHLPQSARQ</sequence>
<keyword evidence="5" id="KW-1185">Reference proteome</keyword>
<proteinExistence type="predicted"/>
<evidence type="ECO:0000256" key="1">
    <source>
        <dbReference type="ARBA" id="ARBA00022801"/>
    </source>
</evidence>
<feature type="domain" description="Glycosyl hydrolase family 13 catalytic" evidence="3">
    <location>
        <begin position="24"/>
        <end position="514"/>
    </location>
</feature>
<dbReference type="PANTHER" id="PTHR10357">
    <property type="entry name" value="ALPHA-AMYLASE FAMILY MEMBER"/>
    <property type="match status" value="1"/>
</dbReference>
<dbReference type="EMBL" id="CP095061">
    <property type="protein sequence ID" value="UOQ65987.1"/>
    <property type="molecule type" value="Genomic_DNA"/>
</dbReference>
<dbReference type="RefSeq" id="WP_245119967.1">
    <property type="nucleotide sequence ID" value="NZ_CP095061.1"/>
</dbReference>